<keyword evidence="14" id="KW-0029">Amino-acid transport</keyword>
<dbReference type="PANTHER" id="PTHR48086">
    <property type="entry name" value="SODIUM/PROLINE SYMPORTER-RELATED"/>
    <property type="match status" value="1"/>
</dbReference>
<evidence type="ECO:0000256" key="7">
    <source>
        <dbReference type="ARBA" id="ARBA00022989"/>
    </source>
</evidence>
<accession>A0A221MAN1</accession>
<feature type="transmembrane region" description="Helical" evidence="14">
    <location>
        <begin position="192"/>
        <end position="214"/>
    </location>
</feature>
<comment type="subcellular location">
    <subcellularLocation>
        <location evidence="1 14">Cell membrane</location>
        <topology evidence="1 14">Multi-pass membrane protein</topology>
    </subcellularLocation>
</comment>
<keyword evidence="5 14" id="KW-0812">Transmembrane</keyword>
<keyword evidence="10 14" id="KW-0472">Membrane</keyword>
<evidence type="ECO:0000256" key="10">
    <source>
        <dbReference type="ARBA" id="ARBA00023136"/>
    </source>
</evidence>
<proteinExistence type="inferred from homology"/>
<feature type="transmembrane region" description="Helical" evidence="14">
    <location>
        <begin position="321"/>
        <end position="345"/>
    </location>
</feature>
<dbReference type="KEGG" id="vne:CFK40_06540"/>
<keyword evidence="16" id="KW-1185">Reference proteome</keyword>
<dbReference type="Proteomes" id="UP000204391">
    <property type="component" value="Chromosome"/>
</dbReference>
<keyword evidence="6 14" id="KW-0769">Symport</keyword>
<feature type="transmembrane region" description="Helical" evidence="14">
    <location>
        <begin position="7"/>
        <end position="23"/>
    </location>
</feature>
<keyword evidence="3 14" id="KW-0813">Transport</keyword>
<comment type="function">
    <text evidence="14">Catalyzes the sodium-dependent uptake of extracellular L-proline.</text>
</comment>
<name>A0A221MAN1_9BACI</name>
<feature type="transmembrane region" description="Helical" evidence="14">
    <location>
        <begin position="123"/>
        <end position="149"/>
    </location>
</feature>
<reference evidence="15 16" key="1">
    <citation type="journal article" date="2003" name="Int. J. Syst. Evol. Microbiol.">
        <title>Virgibacillus carmonensis sp. nov., Virgibacillus necropolis sp. nov. and Virgibacillus picturae sp. nov., three novel species isolated from deteriorated mural paintings, transfer of the species of the genus salibacillus to Virgibacillus, as Virgibacillus marismortui comb. nov. and Virgibacillus salexigens comb. nov., and emended description of the genus Virgibacillus.</title>
        <authorList>
            <person name="Heyrman J."/>
            <person name="Logan N.A."/>
            <person name="Busse H.J."/>
            <person name="Balcaen A."/>
            <person name="Lebbe L."/>
            <person name="Rodriguez-Diaz M."/>
            <person name="Swings J."/>
            <person name="De Vos P."/>
        </authorList>
    </citation>
    <scope>NUCLEOTIDE SEQUENCE [LARGE SCALE GENOMIC DNA]</scope>
    <source>
        <strain evidence="15 16">LMG 19488</strain>
    </source>
</reference>
<evidence type="ECO:0000256" key="4">
    <source>
        <dbReference type="ARBA" id="ARBA00022475"/>
    </source>
</evidence>
<feature type="transmembrane region" description="Helical" evidence="14">
    <location>
        <begin position="410"/>
        <end position="429"/>
    </location>
</feature>
<feature type="transmembrane region" description="Helical" evidence="14">
    <location>
        <begin position="161"/>
        <end position="180"/>
    </location>
</feature>
<dbReference type="GO" id="GO:0005886">
    <property type="term" value="C:plasma membrane"/>
    <property type="evidence" value="ECO:0007669"/>
    <property type="project" value="UniProtKB-SubCell"/>
</dbReference>
<dbReference type="Gene3D" id="1.20.1730.10">
    <property type="entry name" value="Sodium/glucose cotransporter"/>
    <property type="match status" value="1"/>
</dbReference>
<dbReference type="EMBL" id="CP022437">
    <property type="protein sequence ID" value="ASN04694.1"/>
    <property type="molecule type" value="Genomic_DNA"/>
</dbReference>
<evidence type="ECO:0000256" key="5">
    <source>
        <dbReference type="ARBA" id="ARBA00022692"/>
    </source>
</evidence>
<dbReference type="NCBIfam" id="TIGR00813">
    <property type="entry name" value="sss"/>
    <property type="match status" value="1"/>
</dbReference>
<dbReference type="GO" id="GO:0005298">
    <property type="term" value="F:proline:sodium symporter activity"/>
    <property type="evidence" value="ECO:0007669"/>
    <property type="project" value="UniProtKB-UniRule"/>
</dbReference>
<evidence type="ECO:0000256" key="6">
    <source>
        <dbReference type="ARBA" id="ARBA00022847"/>
    </source>
</evidence>
<evidence type="ECO:0000256" key="9">
    <source>
        <dbReference type="ARBA" id="ARBA00023065"/>
    </source>
</evidence>
<evidence type="ECO:0000256" key="13">
    <source>
        <dbReference type="RuleBase" id="RU362091"/>
    </source>
</evidence>
<evidence type="ECO:0000256" key="8">
    <source>
        <dbReference type="ARBA" id="ARBA00023053"/>
    </source>
</evidence>
<dbReference type="InterPro" id="IPR038377">
    <property type="entry name" value="Na/Glc_symporter_sf"/>
</dbReference>
<feature type="transmembrane region" description="Helical" evidence="14">
    <location>
        <begin position="240"/>
        <end position="263"/>
    </location>
</feature>
<dbReference type="GO" id="GO:0031402">
    <property type="term" value="F:sodium ion binding"/>
    <property type="evidence" value="ECO:0007669"/>
    <property type="project" value="UniProtKB-UniRule"/>
</dbReference>
<evidence type="ECO:0000256" key="2">
    <source>
        <dbReference type="ARBA" id="ARBA00006434"/>
    </source>
</evidence>
<sequence>MEAIITFSVYCIGMLVIGLWTYSKTSTLSDYILGGRSLNPWVAALSAQASDFSGWLLLGLPGAVYASGIGGMWIGVGLAIGAYLNWQFIAKRLRRYTEVSNDSVTLPEFFENRFRDKSHSLRVVSALFILIFYMIYVASGLVATGKLFVAIFDGITFTQGLWIGALVVIAYTFLGGFLAASYTDFIQGSIMFLALVIAPVYVIWGHLGGLSGLWTKLSSINPDLLYVTSTVTSNFAEGTYWQSAGTAGFITIISLLAWGLGYPGQPHIIARFMGIRSAKDVPKARMIAMVWIGISLLGAIFVALAGIAYFEVPLDDPEQVFIQIIQALFNPWVAGFLLAAVLAAIMSTMDSQLVVACSALAEDFYKPFFRKKASQKELMWVGRIATVAIAGVALALASTGSQSVLGIVSYAWAGFGSVFGPPVIFALWWRCTTGPAVLLGMLVGGITVILWEVFPTISTALGVDGLYSLVPGFVLSCLVIWIVSLLGKAHPEVEAEYNQAIVD</sequence>
<keyword evidence="7 14" id="KW-1133">Transmembrane helix</keyword>
<evidence type="ECO:0000256" key="14">
    <source>
        <dbReference type="RuleBase" id="RU366012"/>
    </source>
</evidence>
<evidence type="ECO:0000256" key="1">
    <source>
        <dbReference type="ARBA" id="ARBA00004651"/>
    </source>
</evidence>
<keyword evidence="4 14" id="KW-1003">Cell membrane</keyword>
<evidence type="ECO:0000256" key="12">
    <source>
        <dbReference type="ARBA" id="ARBA00033708"/>
    </source>
</evidence>
<organism evidence="15 16">
    <name type="scientific">Virgibacillus necropolis</name>
    <dbReference type="NCBI Taxonomy" id="163877"/>
    <lineage>
        <taxon>Bacteria</taxon>
        <taxon>Bacillati</taxon>
        <taxon>Bacillota</taxon>
        <taxon>Bacilli</taxon>
        <taxon>Bacillales</taxon>
        <taxon>Bacillaceae</taxon>
        <taxon>Virgibacillus</taxon>
    </lineage>
</organism>
<evidence type="ECO:0000256" key="3">
    <source>
        <dbReference type="ARBA" id="ARBA00022448"/>
    </source>
</evidence>
<dbReference type="InterPro" id="IPR001734">
    <property type="entry name" value="Na/solute_symporter"/>
</dbReference>
<protein>
    <recommendedName>
        <fullName evidence="14">Sodium/proline symporter</fullName>
    </recommendedName>
    <alternativeName>
        <fullName evidence="14">Proline permease</fullName>
    </alternativeName>
</protein>
<dbReference type="PANTHER" id="PTHR48086:SF3">
    <property type="entry name" value="SODIUM_PROLINE SYMPORTER"/>
    <property type="match status" value="1"/>
</dbReference>
<evidence type="ECO:0000313" key="15">
    <source>
        <dbReference type="EMBL" id="ASN04694.1"/>
    </source>
</evidence>
<feature type="transmembrane region" description="Helical" evidence="14">
    <location>
        <begin position="380"/>
        <end position="398"/>
    </location>
</feature>
<comment type="catalytic activity">
    <reaction evidence="12">
        <text>L-proline(in) + Na(+)(in) = L-proline(out) + Na(+)(out)</text>
        <dbReference type="Rhea" id="RHEA:28967"/>
        <dbReference type="ChEBI" id="CHEBI:29101"/>
        <dbReference type="ChEBI" id="CHEBI:60039"/>
    </reaction>
</comment>
<feature type="transmembrane region" description="Helical" evidence="14">
    <location>
        <begin position="466"/>
        <end position="486"/>
    </location>
</feature>
<keyword evidence="9 14" id="KW-0406">Ion transport</keyword>
<keyword evidence="8 14" id="KW-0915">Sodium</keyword>
<dbReference type="GO" id="GO:0015824">
    <property type="term" value="P:proline transport"/>
    <property type="evidence" value="ECO:0007669"/>
    <property type="project" value="UniProtKB-UniRule"/>
</dbReference>
<dbReference type="InterPro" id="IPR011851">
    <property type="entry name" value="Na/Pro_symporter"/>
</dbReference>
<dbReference type="PROSITE" id="PS50283">
    <property type="entry name" value="NA_SOLUT_SYMP_3"/>
    <property type="match status" value="1"/>
</dbReference>
<dbReference type="InterPro" id="IPR050277">
    <property type="entry name" value="Sodium:Solute_Symporter"/>
</dbReference>
<dbReference type="AlphaFoldDB" id="A0A221MAN1"/>
<dbReference type="CDD" id="cd11475">
    <property type="entry name" value="SLC5sbd_PutP"/>
    <property type="match status" value="1"/>
</dbReference>
<dbReference type="OrthoDB" id="9810181at2"/>
<evidence type="ECO:0000256" key="11">
    <source>
        <dbReference type="ARBA" id="ARBA00023201"/>
    </source>
</evidence>
<gene>
    <name evidence="15" type="primary">putP</name>
    <name evidence="15" type="ORF">CFK40_06540</name>
</gene>
<keyword evidence="11 14" id="KW-0739">Sodium transport</keyword>
<dbReference type="GO" id="GO:0015193">
    <property type="term" value="F:L-proline transmembrane transporter activity"/>
    <property type="evidence" value="ECO:0007669"/>
    <property type="project" value="TreeGrafter"/>
</dbReference>
<evidence type="ECO:0000313" key="16">
    <source>
        <dbReference type="Proteomes" id="UP000204391"/>
    </source>
</evidence>
<feature type="transmembrane region" description="Helical" evidence="14">
    <location>
        <begin position="436"/>
        <end position="454"/>
    </location>
</feature>
<dbReference type="NCBIfam" id="TIGR02121">
    <property type="entry name" value="Na_Pro_sym"/>
    <property type="match status" value="1"/>
</dbReference>
<feature type="transmembrane region" description="Helical" evidence="14">
    <location>
        <begin position="284"/>
        <end position="309"/>
    </location>
</feature>
<comment type="similarity">
    <text evidence="2 13">Belongs to the sodium:solute symporter (SSF) (TC 2.A.21) family.</text>
</comment>
<dbReference type="RefSeq" id="WP_089531545.1">
    <property type="nucleotide sequence ID" value="NZ_CP022437.1"/>
</dbReference>
<feature type="transmembrane region" description="Helical" evidence="14">
    <location>
        <begin position="63"/>
        <end position="86"/>
    </location>
</feature>
<dbReference type="Pfam" id="PF00474">
    <property type="entry name" value="SSF"/>
    <property type="match status" value="1"/>
</dbReference>